<reference evidence="3" key="1">
    <citation type="submission" date="2016-10" db="EMBL/GenBank/DDBJ databases">
        <authorList>
            <person name="Varghese N."/>
            <person name="Submissions S."/>
        </authorList>
    </citation>
    <scope>NUCLEOTIDE SEQUENCE [LARGE SCALE GENOMIC DNA]</scope>
    <source>
        <strain evidence="3">DSM 17101</strain>
    </source>
</reference>
<feature type="region of interest" description="Disordered" evidence="1">
    <location>
        <begin position="163"/>
        <end position="186"/>
    </location>
</feature>
<protein>
    <submittedName>
        <fullName evidence="2">Uncharacterized protein</fullName>
    </submittedName>
</protein>
<feature type="region of interest" description="Disordered" evidence="1">
    <location>
        <begin position="30"/>
        <end position="145"/>
    </location>
</feature>
<dbReference type="Proteomes" id="UP000199317">
    <property type="component" value="Unassembled WGS sequence"/>
</dbReference>
<evidence type="ECO:0000313" key="2">
    <source>
        <dbReference type="EMBL" id="SDP02823.1"/>
    </source>
</evidence>
<dbReference type="EMBL" id="FNJL01000006">
    <property type="protein sequence ID" value="SDP02823.1"/>
    <property type="molecule type" value="Genomic_DNA"/>
</dbReference>
<name>A0A1H0PCU4_9BURK</name>
<feature type="compositionally biased region" description="Low complexity" evidence="1">
    <location>
        <begin position="163"/>
        <end position="179"/>
    </location>
</feature>
<keyword evidence="3" id="KW-1185">Reference proteome</keyword>
<dbReference type="RefSeq" id="WP_092833020.1">
    <property type="nucleotide sequence ID" value="NZ_CP028290.1"/>
</dbReference>
<evidence type="ECO:0000256" key="1">
    <source>
        <dbReference type="SAM" id="MobiDB-lite"/>
    </source>
</evidence>
<sequence length="419" mass="44105">MKSVTRLFNQGAQKVQGGFSQLSAMARGYAKLPSSGKQHAQPEGLSARHGSPQSAPMAPRNNSRPGGAGYAAPQGQAHAQPMRYGAAPRPQAATPPPMRPAPHAFGTPLHPMAAQHFQPPPQKPSAAGTSPARMQRMPGQVPHEAAARPPVGLQHVAAMATEPAATPLSARARPSASGARPERHGEAALHRHAVPAAGPGRAQQSHAAQLADAAKALQQQLSVSARKINDLTMARDTAEDDGDYDAADAADDAIKALRHEREPIILMNNILSGADRGGARQMQALRGFPGAPARVDPRSLRHAGELRLQAQALQSNAAALRSAQAQFGPVRDLAGKSETLRTALKQHQLPPAARQELEAVLRGFENYAALDATVRDADRSIRRMGGMGLMEGIPTTAAERRAADDAARRAAQEALDNGY</sequence>
<evidence type="ECO:0000313" key="3">
    <source>
        <dbReference type="Proteomes" id="UP000199317"/>
    </source>
</evidence>
<gene>
    <name evidence="2" type="ORF">SAMN04489708_10696</name>
</gene>
<dbReference type="AlphaFoldDB" id="A0A1H0PCU4"/>
<proteinExistence type="predicted"/>
<accession>A0A1H0PCU4</accession>
<organism evidence="2 3">
    <name type="scientific">Paracidovorax cattleyae</name>
    <dbReference type="NCBI Taxonomy" id="80868"/>
    <lineage>
        <taxon>Bacteria</taxon>
        <taxon>Pseudomonadati</taxon>
        <taxon>Pseudomonadota</taxon>
        <taxon>Betaproteobacteria</taxon>
        <taxon>Burkholderiales</taxon>
        <taxon>Comamonadaceae</taxon>
        <taxon>Paracidovorax</taxon>
    </lineage>
</organism>
<dbReference type="OrthoDB" id="8817907at2"/>
<feature type="compositionally biased region" description="Low complexity" evidence="1">
    <location>
        <begin position="70"/>
        <end position="92"/>
    </location>
</feature>